<evidence type="ECO:0000259" key="3">
    <source>
        <dbReference type="SMART" id="SM00672"/>
    </source>
</evidence>
<feature type="transmembrane region" description="Helical" evidence="2">
    <location>
        <begin position="12"/>
        <end position="31"/>
    </location>
</feature>
<evidence type="ECO:0000313" key="4">
    <source>
        <dbReference type="EMBL" id="TEB27987.1"/>
    </source>
</evidence>
<dbReference type="InterPro" id="IPR006598">
    <property type="entry name" value="CAP10"/>
</dbReference>
<dbReference type="InterPro" id="IPR051091">
    <property type="entry name" value="O-Glucosyltr/Glycosyltrsf_90"/>
</dbReference>
<keyword evidence="2" id="KW-0472">Membrane</keyword>
<keyword evidence="2" id="KW-0812">Transmembrane</keyword>
<dbReference type="PANTHER" id="PTHR12203:SF118">
    <property type="entry name" value="BETA-1,2-XYLOSYLTRANSFERASE 1"/>
    <property type="match status" value="1"/>
</dbReference>
<evidence type="ECO:0000256" key="1">
    <source>
        <dbReference type="SAM" id="MobiDB-lite"/>
    </source>
</evidence>
<dbReference type="OrthoDB" id="541052at2759"/>
<organism evidence="4 5">
    <name type="scientific">Coprinellus micaceus</name>
    <name type="common">Glistening ink-cap mushroom</name>
    <name type="synonym">Coprinus micaceus</name>
    <dbReference type="NCBI Taxonomy" id="71717"/>
    <lineage>
        <taxon>Eukaryota</taxon>
        <taxon>Fungi</taxon>
        <taxon>Dikarya</taxon>
        <taxon>Basidiomycota</taxon>
        <taxon>Agaricomycotina</taxon>
        <taxon>Agaricomycetes</taxon>
        <taxon>Agaricomycetidae</taxon>
        <taxon>Agaricales</taxon>
        <taxon>Agaricineae</taxon>
        <taxon>Psathyrellaceae</taxon>
        <taxon>Coprinellus</taxon>
    </lineage>
</organism>
<protein>
    <recommendedName>
        <fullName evidence="3">Glycosyl transferase CAP10 domain-containing protein</fullName>
    </recommendedName>
</protein>
<reference evidence="4 5" key="1">
    <citation type="journal article" date="2019" name="Nat. Ecol. Evol.">
        <title>Megaphylogeny resolves global patterns of mushroom evolution.</title>
        <authorList>
            <person name="Varga T."/>
            <person name="Krizsan K."/>
            <person name="Foldi C."/>
            <person name="Dima B."/>
            <person name="Sanchez-Garcia M."/>
            <person name="Sanchez-Ramirez S."/>
            <person name="Szollosi G.J."/>
            <person name="Szarkandi J.G."/>
            <person name="Papp V."/>
            <person name="Albert L."/>
            <person name="Andreopoulos W."/>
            <person name="Angelini C."/>
            <person name="Antonin V."/>
            <person name="Barry K.W."/>
            <person name="Bougher N.L."/>
            <person name="Buchanan P."/>
            <person name="Buyck B."/>
            <person name="Bense V."/>
            <person name="Catcheside P."/>
            <person name="Chovatia M."/>
            <person name="Cooper J."/>
            <person name="Damon W."/>
            <person name="Desjardin D."/>
            <person name="Finy P."/>
            <person name="Geml J."/>
            <person name="Haridas S."/>
            <person name="Hughes K."/>
            <person name="Justo A."/>
            <person name="Karasinski D."/>
            <person name="Kautmanova I."/>
            <person name="Kiss B."/>
            <person name="Kocsube S."/>
            <person name="Kotiranta H."/>
            <person name="LaButti K.M."/>
            <person name="Lechner B.E."/>
            <person name="Liimatainen K."/>
            <person name="Lipzen A."/>
            <person name="Lukacs Z."/>
            <person name="Mihaltcheva S."/>
            <person name="Morgado L.N."/>
            <person name="Niskanen T."/>
            <person name="Noordeloos M.E."/>
            <person name="Ohm R.A."/>
            <person name="Ortiz-Santana B."/>
            <person name="Ovrebo C."/>
            <person name="Racz N."/>
            <person name="Riley R."/>
            <person name="Savchenko A."/>
            <person name="Shiryaev A."/>
            <person name="Soop K."/>
            <person name="Spirin V."/>
            <person name="Szebenyi C."/>
            <person name="Tomsovsky M."/>
            <person name="Tulloss R.E."/>
            <person name="Uehling J."/>
            <person name="Grigoriev I.V."/>
            <person name="Vagvolgyi C."/>
            <person name="Papp T."/>
            <person name="Martin F.M."/>
            <person name="Miettinen O."/>
            <person name="Hibbett D.S."/>
            <person name="Nagy L.G."/>
        </authorList>
    </citation>
    <scope>NUCLEOTIDE SEQUENCE [LARGE SCALE GENOMIC DNA]</scope>
    <source>
        <strain evidence="4 5">FP101781</strain>
    </source>
</reference>
<sequence>MKPASSRRITRIVLPFCALFLIFYLLPFPSVHGPADHDSEEAYHDPRPAKQPTRDDMHALPVIQEPPQPLKKEAPKPKPPSPLAKHKYRADGLLEVDVDGPHPIYELIADAEKKWKEKVNRQSQTLEAAVEEYRRRYKRAPPKGFELWWQYVKEHNVQLPDEYDQIHADLEPFWGVEPADLRKTQEELEKKKDSVSVIGLLREIEDYLPSFRATFSPHDGPDRLSDHGILTAALEAASSQTVLERSALPKVQGNGWRYACPPDSPARQRPVSPNHEPTFSSKKTLIHDHIKSMDPCYHTNHLLIHGQFIGHGNGPTPQAHLDVNPRSADPPFDEKPDERLLWRGRNTGIHHSPRSLWKNAHRDYFVRRRMRLKGRGSGRGEEGEEGRVNPALLDVAFAEEAVMCDPKTCDELERLYPFRPFQGTEEAGQYKYVFDIDGNGWSGRFKRLITSNALIFKATIYPEWYHDRVQPWVHYVPVQMDLSDLRIAERGREWSLGMWRREDLVAYFFRLILEWARLQSLDRDEMAFVLPEEGD</sequence>
<dbReference type="SMART" id="SM00672">
    <property type="entry name" value="CAP10"/>
    <property type="match status" value="1"/>
</dbReference>
<evidence type="ECO:0000256" key="2">
    <source>
        <dbReference type="SAM" id="Phobius"/>
    </source>
</evidence>
<comment type="caution">
    <text evidence="4">The sequence shown here is derived from an EMBL/GenBank/DDBJ whole genome shotgun (WGS) entry which is preliminary data.</text>
</comment>
<feature type="domain" description="Glycosyl transferase CAP10" evidence="3">
    <location>
        <begin position="270"/>
        <end position="522"/>
    </location>
</feature>
<gene>
    <name evidence="4" type="ORF">FA13DRAFT_1736176</name>
</gene>
<dbReference type="PANTHER" id="PTHR12203">
    <property type="entry name" value="KDEL LYS-ASP-GLU-LEU CONTAINING - RELATED"/>
    <property type="match status" value="1"/>
</dbReference>
<dbReference type="EMBL" id="QPFP01000036">
    <property type="protein sequence ID" value="TEB27987.1"/>
    <property type="molecule type" value="Genomic_DNA"/>
</dbReference>
<dbReference type="AlphaFoldDB" id="A0A4Y7T1E2"/>
<evidence type="ECO:0000313" key="5">
    <source>
        <dbReference type="Proteomes" id="UP000298030"/>
    </source>
</evidence>
<dbReference type="Proteomes" id="UP000298030">
    <property type="component" value="Unassembled WGS sequence"/>
</dbReference>
<keyword evidence="2" id="KW-1133">Transmembrane helix</keyword>
<name>A0A4Y7T1E2_COPMI</name>
<feature type="region of interest" description="Disordered" evidence="1">
    <location>
        <begin position="64"/>
        <end position="85"/>
    </location>
</feature>
<keyword evidence="5" id="KW-1185">Reference proteome</keyword>
<accession>A0A4Y7T1E2</accession>
<proteinExistence type="predicted"/>
<dbReference type="Pfam" id="PF05686">
    <property type="entry name" value="Glyco_transf_90"/>
    <property type="match status" value="1"/>
</dbReference>